<evidence type="ECO:0000313" key="3">
    <source>
        <dbReference type="Proteomes" id="UP001307839"/>
    </source>
</evidence>
<dbReference type="SUPFAM" id="SSF52540">
    <property type="entry name" value="P-loop containing nucleoside triphosphate hydrolases"/>
    <property type="match status" value="1"/>
</dbReference>
<dbReference type="GO" id="GO:0005524">
    <property type="term" value="F:ATP binding"/>
    <property type="evidence" value="ECO:0007669"/>
    <property type="project" value="UniProtKB-KW"/>
</dbReference>
<dbReference type="Proteomes" id="UP001307839">
    <property type="component" value="Unassembled WGS sequence"/>
</dbReference>
<evidence type="ECO:0000313" key="2">
    <source>
        <dbReference type="EMBL" id="MEE1868840.1"/>
    </source>
</evidence>
<dbReference type="EMBL" id="JAZDQP010000016">
    <property type="protein sequence ID" value="MEE1868840.1"/>
    <property type="molecule type" value="Genomic_DNA"/>
</dbReference>
<dbReference type="RefSeq" id="WP_330080447.1">
    <property type="nucleotide sequence ID" value="NZ_JAZDCU010000013.1"/>
</dbReference>
<keyword evidence="2" id="KW-0547">Nucleotide-binding</keyword>
<protein>
    <submittedName>
        <fullName evidence="2">ATP-binding protein</fullName>
    </submittedName>
</protein>
<dbReference type="InterPro" id="IPR027417">
    <property type="entry name" value="P-loop_NTPase"/>
</dbReference>
<organism evidence="2 3">
    <name type="scientific">Pseudomonas auratipiscis</name>
    <dbReference type="NCBI Taxonomy" id="3115853"/>
    <lineage>
        <taxon>Bacteria</taxon>
        <taxon>Pseudomonadati</taxon>
        <taxon>Pseudomonadota</taxon>
        <taxon>Gammaproteobacteria</taxon>
        <taxon>Pseudomonadales</taxon>
        <taxon>Pseudomonadaceae</taxon>
        <taxon>Pseudomonas</taxon>
    </lineage>
</organism>
<feature type="domain" description="ORC1/DEAH AAA+ ATPase" evidence="1">
    <location>
        <begin position="236"/>
        <end position="358"/>
    </location>
</feature>
<name>A0AB35WVY1_9PSED</name>
<comment type="caution">
    <text evidence="2">The sequence shown here is derived from an EMBL/GenBank/DDBJ whole genome shotgun (WGS) entry which is preliminary data.</text>
</comment>
<dbReference type="InterPro" id="IPR049945">
    <property type="entry name" value="AAA_22"/>
</dbReference>
<dbReference type="AlphaFoldDB" id="A0AB35WVY1"/>
<sequence>MTSAFPTLDEAQEKRIAAVHGGYLYQHLFAVGCLLKAQTANVVQVVIERDEDVEIVLSNCRVYVQIKTRSNPLIPSDIDTAFERFEKLRLEHTEGRRQGKALFVVASNQPPGPKLTRSIATGDIADDVQFLYPGQLAPQELTCLPECWKDLKDAVEGCTKLASQVPHAMLIPDSLVWKLAGRVLAAATGSKALGGYAFDSEILPELFEQLLTQLQGFPAPLPGYRPQIDEPAFISDQRIRIVCGFSGAGKTSWCAHTAMHSSERCIYFNASETAGAAVTSSLVREIGGNLTDRPHEIREMFAPGASGVDGLNALDRYLQAQGMRPIVVIDNAHEIPAKDLQTVFANTASLRFIILCQPTGSTQEIEQLSGVRREVLLGWDLDTLASEAAKLGAYGNVATMERLRQMTGGLPLYLQSASRLAAQDYGGDLDSLCDALDDQSTLDTTAQQIILTRVFAGLPEASQQVVSFLSMVDVVITTAELNTLMRDYKQMTPREVAGAIRSLRPLGILEVFGSQELKIHDAMRIVGASCLLEAPEDTVIRAKTVLKDFLHDSLVNEQNRHRLSLYVRTLVDVGEIEIIIDLAGEEMFQEMGLGEIFGASLEAASSSLDLSAESRFWALDALIFMIRPPSDPHKILGYLACMAQLMSENQLSDRAVMSYHQKNMSWHGFQKNVSGVYESIERAKQSPLLSAGHLRILYYNAAVALWRSGENSKSEAIVSEVIQEYLDLLGISETWILGRAADKVAHFFEQSSADSDDVKHLADAFEMKSILMKERRTNPITFRLFAFKLYICISAYSSAVRLGLDAAQDMLDRHDFDAARGMLADTVLPLIRHAKLLDELNSARSFYAVILAYCSQFDAAEQEMARIEPYRGGFTEAQREEFDGQDALIKELRNASLPIR</sequence>
<dbReference type="GO" id="GO:0016887">
    <property type="term" value="F:ATP hydrolysis activity"/>
    <property type="evidence" value="ECO:0007669"/>
    <property type="project" value="InterPro"/>
</dbReference>
<accession>A0AB35WVY1</accession>
<reference evidence="2 3" key="1">
    <citation type="submission" date="2024-01" db="EMBL/GenBank/DDBJ databases">
        <title>Unpublished Manusciprt.</title>
        <authorList>
            <person name="Duman M."/>
            <person name="Valdes E.G."/>
            <person name="Ajmi N."/>
            <person name="Altun S."/>
            <person name="Saticioglu I.B."/>
        </authorList>
    </citation>
    <scope>NUCLEOTIDE SEQUENCE [LARGE SCALE GENOMIC DNA]</scope>
    <source>
        <strain evidence="2 3">120P</strain>
    </source>
</reference>
<keyword evidence="2" id="KW-0067">ATP-binding</keyword>
<proteinExistence type="predicted"/>
<dbReference type="Gene3D" id="3.40.50.300">
    <property type="entry name" value="P-loop containing nucleotide triphosphate hydrolases"/>
    <property type="match status" value="1"/>
</dbReference>
<dbReference type="Pfam" id="PF13401">
    <property type="entry name" value="AAA_22"/>
    <property type="match status" value="1"/>
</dbReference>
<gene>
    <name evidence="2" type="ORF">V0R53_20860</name>
</gene>
<keyword evidence="3" id="KW-1185">Reference proteome</keyword>
<evidence type="ECO:0000259" key="1">
    <source>
        <dbReference type="Pfam" id="PF13401"/>
    </source>
</evidence>